<name>A0A1N7M0Z8_9GAMM</name>
<dbReference type="Proteomes" id="UP000185999">
    <property type="component" value="Unassembled WGS sequence"/>
</dbReference>
<accession>A0A1N7M0Z8</accession>
<keyword evidence="2" id="KW-1185">Reference proteome</keyword>
<dbReference type="STRING" id="619304.SAMN05421760_10566"/>
<organism evidence="1 2">
    <name type="scientific">Neptunomonas antarctica</name>
    <dbReference type="NCBI Taxonomy" id="619304"/>
    <lineage>
        <taxon>Bacteria</taxon>
        <taxon>Pseudomonadati</taxon>
        <taxon>Pseudomonadota</taxon>
        <taxon>Gammaproteobacteria</taxon>
        <taxon>Oceanospirillales</taxon>
        <taxon>Oceanospirillaceae</taxon>
        <taxon>Neptunomonas</taxon>
    </lineage>
</organism>
<evidence type="ECO:0000313" key="1">
    <source>
        <dbReference type="EMBL" id="SIS79754.1"/>
    </source>
</evidence>
<dbReference type="EMBL" id="FTOE01000005">
    <property type="protein sequence ID" value="SIS79754.1"/>
    <property type="molecule type" value="Genomic_DNA"/>
</dbReference>
<gene>
    <name evidence="1" type="ORF">SAMN05421760_10566</name>
</gene>
<sequence>MEQIIHQIKDDAGLGVSLNYLTKYLPLLAALTNKMYFCAHNYIYYLKSRFTYYVGHGDAIPPLLLSFNKAFLEMILLSHIFLQICSTGTLHG</sequence>
<proteinExistence type="predicted"/>
<evidence type="ECO:0000313" key="2">
    <source>
        <dbReference type="Proteomes" id="UP000185999"/>
    </source>
</evidence>
<reference evidence="2" key="1">
    <citation type="submission" date="2017-01" db="EMBL/GenBank/DDBJ databases">
        <authorList>
            <person name="Varghese N."/>
            <person name="Submissions S."/>
        </authorList>
    </citation>
    <scope>NUCLEOTIDE SEQUENCE [LARGE SCALE GENOMIC DNA]</scope>
    <source>
        <strain evidence="2">DSM 22306</strain>
    </source>
</reference>
<protein>
    <submittedName>
        <fullName evidence="1">Uncharacterized protein</fullName>
    </submittedName>
</protein>
<dbReference type="AlphaFoldDB" id="A0A1N7M0Z8"/>